<organism evidence="2 3">
    <name type="scientific">Haloplanus litoreus</name>
    <dbReference type="NCBI Taxonomy" id="767515"/>
    <lineage>
        <taxon>Archaea</taxon>
        <taxon>Methanobacteriati</taxon>
        <taxon>Methanobacteriota</taxon>
        <taxon>Stenosarchaea group</taxon>
        <taxon>Halobacteria</taxon>
        <taxon>Halobacteriales</taxon>
        <taxon>Haloferacaceae</taxon>
        <taxon>Haloplanus</taxon>
    </lineage>
</organism>
<dbReference type="PANTHER" id="PTHR48207">
    <property type="entry name" value="SUCCINATE--HYDROXYMETHYLGLUTARATE COA-TRANSFERASE"/>
    <property type="match status" value="1"/>
</dbReference>
<gene>
    <name evidence="2" type="ORF">ACFQKE_15860</name>
</gene>
<dbReference type="RefSeq" id="WP_379706116.1">
    <property type="nucleotide sequence ID" value="NZ_JBHTAT010000001.1"/>
</dbReference>
<evidence type="ECO:0000256" key="1">
    <source>
        <dbReference type="ARBA" id="ARBA00022679"/>
    </source>
</evidence>
<dbReference type="AlphaFoldDB" id="A0ABD6A2Z7"/>
<dbReference type="Gene3D" id="3.30.1540.10">
    <property type="entry name" value="formyl-coa transferase, domain 3"/>
    <property type="match status" value="1"/>
</dbReference>
<dbReference type="Proteomes" id="UP001596434">
    <property type="component" value="Unassembled WGS sequence"/>
</dbReference>
<dbReference type="GO" id="GO:0016740">
    <property type="term" value="F:transferase activity"/>
    <property type="evidence" value="ECO:0007669"/>
    <property type="project" value="UniProtKB-KW"/>
</dbReference>
<proteinExistence type="predicted"/>
<protein>
    <submittedName>
        <fullName evidence="2">CaiB/BaiF CoA transferase family protein</fullName>
    </submittedName>
</protein>
<comment type="caution">
    <text evidence="2">The sequence shown here is derived from an EMBL/GenBank/DDBJ whole genome shotgun (WGS) entry which is preliminary data.</text>
</comment>
<evidence type="ECO:0000313" key="3">
    <source>
        <dbReference type="Proteomes" id="UP001596434"/>
    </source>
</evidence>
<dbReference type="EMBL" id="JBHTAT010000001">
    <property type="protein sequence ID" value="MFC7256762.1"/>
    <property type="molecule type" value="Genomic_DNA"/>
</dbReference>
<accession>A0ABD6A2Z7</accession>
<dbReference type="SUPFAM" id="SSF89796">
    <property type="entry name" value="CoA-transferase family III (CaiB/BaiF)"/>
    <property type="match status" value="1"/>
</dbReference>
<name>A0ABD6A2Z7_9EURY</name>
<dbReference type="InterPro" id="IPR044855">
    <property type="entry name" value="CoA-Trfase_III_dom3_sf"/>
</dbReference>
<dbReference type="InterPro" id="IPR003673">
    <property type="entry name" value="CoA-Trfase_fam_III"/>
</dbReference>
<reference evidence="2 3" key="1">
    <citation type="journal article" date="2019" name="Int. J. Syst. Evol. Microbiol.">
        <title>The Global Catalogue of Microorganisms (GCM) 10K type strain sequencing project: providing services to taxonomists for standard genome sequencing and annotation.</title>
        <authorList>
            <consortium name="The Broad Institute Genomics Platform"/>
            <consortium name="The Broad Institute Genome Sequencing Center for Infectious Disease"/>
            <person name="Wu L."/>
            <person name="Ma J."/>
        </authorList>
    </citation>
    <scope>NUCLEOTIDE SEQUENCE [LARGE SCALE GENOMIC DNA]</scope>
    <source>
        <strain evidence="2 3">GX21</strain>
    </source>
</reference>
<dbReference type="Pfam" id="PF02515">
    <property type="entry name" value="CoA_transf_3"/>
    <property type="match status" value="1"/>
</dbReference>
<keyword evidence="3" id="KW-1185">Reference proteome</keyword>
<dbReference type="GeneID" id="96955156"/>
<sequence>MDGPLDGVRVLDLGQIFMGPYCGFVLAGLGADVVKIEPPGGETIRSRDDDGYPPAYYFYNSNKRDVVLDLKSADGKELFRELVAQADVVIENFRPGTMDRLGLGYEELVDVNPELVYAHGSGYGEYGPYTDDPAMDLAIQARGGVMTTTGFPDGPPIRAGPGVADILGGIHLATGVIGALYERDRTGEGSYVDVGMFDCVYPTLASPVTAHLRGAEEPLRFGNRHAGGSLAPYNAYETADGYVVVICVTDEQWTHLADEMGESWLSEDDRFATKVARANHVDQVDELVQAWVEKREKDAVAERLNERGIPCAPVQTLDEITSDPQLHARGMINHVESDGSVDGEIPAPGVPIHLDGERPPISKAPRLGEHTDEVFRELGYSRTALKEFRTRDVIE</sequence>
<dbReference type="PANTHER" id="PTHR48207:SF3">
    <property type="entry name" value="SUCCINATE--HYDROXYMETHYLGLUTARATE COA-TRANSFERASE"/>
    <property type="match status" value="1"/>
</dbReference>
<keyword evidence="1 2" id="KW-0808">Transferase</keyword>
<evidence type="ECO:0000313" key="2">
    <source>
        <dbReference type="EMBL" id="MFC7256762.1"/>
    </source>
</evidence>
<dbReference type="InterPro" id="IPR023606">
    <property type="entry name" value="CoA-Trfase_III_dom_1_sf"/>
</dbReference>
<dbReference type="InterPro" id="IPR050483">
    <property type="entry name" value="CoA-transferase_III_domain"/>
</dbReference>
<dbReference type="Gene3D" id="3.40.50.10540">
    <property type="entry name" value="Crotonobetainyl-coa:carnitine coa-transferase, domain 1"/>
    <property type="match status" value="1"/>
</dbReference>